<protein>
    <submittedName>
        <fullName evidence="1">Uncharacterized protein</fullName>
    </submittedName>
</protein>
<gene>
    <name evidence="1" type="ORF">LCGC14_2612420</name>
</gene>
<name>A0A0F9A5H0_9ZZZZ</name>
<comment type="caution">
    <text evidence="1">The sequence shown here is derived from an EMBL/GenBank/DDBJ whole genome shotgun (WGS) entry which is preliminary data.</text>
</comment>
<proteinExistence type="predicted"/>
<dbReference type="AlphaFoldDB" id="A0A0F9A5H0"/>
<dbReference type="EMBL" id="LAZR01044380">
    <property type="protein sequence ID" value="KKL04799.1"/>
    <property type="molecule type" value="Genomic_DNA"/>
</dbReference>
<sequence>MPKFKKPKCLKMNKKQLLWLNGLYDFGLEVLEGELKKRKEGLMHKLKKPKCLKMNKCSEIALDKSIEHWCRVRDENEEAGARGCPLCQMYMFGGKDCNCKYCPVYIKTNKTACETTPYDTYNDYINESKIVVASERKRLAQAEIDFLQTCYY</sequence>
<organism evidence="1">
    <name type="scientific">marine sediment metagenome</name>
    <dbReference type="NCBI Taxonomy" id="412755"/>
    <lineage>
        <taxon>unclassified sequences</taxon>
        <taxon>metagenomes</taxon>
        <taxon>ecological metagenomes</taxon>
    </lineage>
</organism>
<reference evidence="1" key="1">
    <citation type="journal article" date="2015" name="Nature">
        <title>Complex archaea that bridge the gap between prokaryotes and eukaryotes.</title>
        <authorList>
            <person name="Spang A."/>
            <person name="Saw J.H."/>
            <person name="Jorgensen S.L."/>
            <person name="Zaremba-Niedzwiedzka K."/>
            <person name="Martijn J."/>
            <person name="Lind A.E."/>
            <person name="van Eijk R."/>
            <person name="Schleper C."/>
            <person name="Guy L."/>
            <person name="Ettema T.J."/>
        </authorList>
    </citation>
    <scope>NUCLEOTIDE SEQUENCE</scope>
</reference>
<evidence type="ECO:0000313" key="1">
    <source>
        <dbReference type="EMBL" id="KKL04799.1"/>
    </source>
</evidence>
<accession>A0A0F9A5H0</accession>